<dbReference type="AlphaFoldDB" id="A0A1G9GDE9"/>
<evidence type="ECO:0000259" key="2">
    <source>
        <dbReference type="Pfam" id="PF00149"/>
    </source>
</evidence>
<evidence type="ECO:0000256" key="1">
    <source>
        <dbReference type="SAM" id="Phobius"/>
    </source>
</evidence>
<proteinExistence type="predicted"/>
<dbReference type="GO" id="GO:0016787">
    <property type="term" value="F:hydrolase activity"/>
    <property type="evidence" value="ECO:0007669"/>
    <property type="project" value="InterPro"/>
</dbReference>
<dbReference type="InterPro" id="IPR029052">
    <property type="entry name" value="Metallo-depent_PP-like"/>
</dbReference>
<evidence type="ECO:0000313" key="4">
    <source>
        <dbReference type="Proteomes" id="UP000198510"/>
    </source>
</evidence>
<keyword evidence="1" id="KW-0472">Membrane</keyword>
<organism evidence="3 4">
    <name type="scientific">Catalinimonas alkaloidigena</name>
    <dbReference type="NCBI Taxonomy" id="1075417"/>
    <lineage>
        <taxon>Bacteria</taxon>
        <taxon>Pseudomonadati</taxon>
        <taxon>Bacteroidota</taxon>
        <taxon>Cytophagia</taxon>
        <taxon>Cytophagales</taxon>
        <taxon>Catalimonadaceae</taxon>
        <taxon>Catalinimonas</taxon>
    </lineage>
</organism>
<dbReference type="Pfam" id="PF00149">
    <property type="entry name" value="Metallophos"/>
    <property type="match status" value="1"/>
</dbReference>
<keyword evidence="1" id="KW-0812">Transmembrane</keyword>
<feature type="transmembrane region" description="Helical" evidence="1">
    <location>
        <begin position="349"/>
        <end position="373"/>
    </location>
</feature>
<protein>
    <submittedName>
        <fullName evidence="3">Calcineurin-like phosphoesterase</fullName>
    </submittedName>
</protein>
<name>A0A1G9GDE9_9BACT</name>
<accession>A0A1G9GDE9</accession>
<reference evidence="3 4" key="1">
    <citation type="submission" date="2016-10" db="EMBL/GenBank/DDBJ databases">
        <authorList>
            <person name="de Groot N.N."/>
        </authorList>
    </citation>
    <scope>NUCLEOTIDE SEQUENCE [LARGE SCALE GENOMIC DNA]</scope>
    <source>
        <strain evidence="3 4">DSM 25186</strain>
    </source>
</reference>
<gene>
    <name evidence="3" type="ORF">SAMN05421823_10475</name>
</gene>
<dbReference type="Gene3D" id="3.60.21.10">
    <property type="match status" value="1"/>
</dbReference>
<dbReference type="EMBL" id="FNFO01000004">
    <property type="protein sequence ID" value="SDK98754.1"/>
    <property type="molecule type" value="Genomic_DNA"/>
</dbReference>
<dbReference type="SUPFAM" id="SSF56300">
    <property type="entry name" value="Metallo-dependent phosphatases"/>
    <property type="match status" value="1"/>
</dbReference>
<keyword evidence="1" id="KW-1133">Transmembrane helix</keyword>
<dbReference type="STRING" id="1075417.SAMN05421823_10475"/>
<feature type="transmembrane region" description="Helical" evidence="1">
    <location>
        <begin position="445"/>
        <end position="475"/>
    </location>
</feature>
<keyword evidence="4" id="KW-1185">Reference proteome</keyword>
<feature type="domain" description="Calcineurin-like phosphoesterase" evidence="2">
    <location>
        <begin position="75"/>
        <end position="253"/>
    </location>
</feature>
<dbReference type="PANTHER" id="PTHR34211:SF3">
    <property type="entry name" value="CALCINEURIN-LIKE METALLO-PHOSPHOESTERASE SUPERFAMILY PROTEIN"/>
    <property type="match status" value="1"/>
</dbReference>
<evidence type="ECO:0000313" key="3">
    <source>
        <dbReference type="EMBL" id="SDK98754.1"/>
    </source>
</evidence>
<feature type="transmembrane region" description="Helical" evidence="1">
    <location>
        <begin position="379"/>
        <end position="396"/>
    </location>
</feature>
<dbReference type="Proteomes" id="UP000198510">
    <property type="component" value="Unassembled WGS sequence"/>
</dbReference>
<sequence>MPVSPPAEDPARLGFTRRRMTRWFDFRQLTRTGIQTVVSDLFGSYADRRELQACLSDPVTFQCKEAEQEELWIDYVSDLGDGFNPTYALAYLLGHETLTVGGHDTRRGDVLVMGGDQVYPTPQADAYNDRLVGPFRAARSYIPEGKAPKLYAIPGNHDWYDGLGAFLKQFCQQRWIGGWKTEQKRSYFAVKLAHGWWLWGIDIQLSADIDQPQLDYFRWVAREEAHRGDRVILCTSEPAWVYAQYKKSDRPLKNLEYFCRECIEHEAFGLRRVVTLTGDLHHYVSYTNEDQSEWMITAGGGGAFMHPTHHVPKRAVVADAHDKQATRAFTQRQCYPNASQSRGQAWKNLLFPVYNPSFAGLMAVVYLLFAWALRTESQLAILGLMLLVGAGIFAFADTSMKRAGGMQVMGALHGLAQASLMYIAARTISDELVRALEIEGLPLGPWAIALGVGVLGGGLSATLMGLYLLCCTLLLGSHETEAYSSFRGQDFKNFLRLHLTADGLTIYPVGIRRVPRRWTYQAHAAHGAPWYQPAEPLTPDLIEPPIHIPTSLVSKSHLHETISESA</sequence>
<dbReference type="PANTHER" id="PTHR34211">
    <property type="entry name" value="CALCINEURIN-LIKE METALLO-PHOSPHOESTERASE SUPERFAMILY PROTEIN"/>
    <property type="match status" value="1"/>
</dbReference>
<dbReference type="InterPro" id="IPR004843">
    <property type="entry name" value="Calcineurin-like_PHP"/>
</dbReference>